<evidence type="ECO:0000256" key="1">
    <source>
        <dbReference type="SAM" id="Phobius"/>
    </source>
</evidence>
<dbReference type="SUPFAM" id="SSF47661">
    <property type="entry name" value="t-snare proteins"/>
    <property type="match status" value="1"/>
</dbReference>
<feature type="domain" description="Syntaxin N-terminal" evidence="2">
    <location>
        <begin position="41"/>
        <end position="149"/>
    </location>
</feature>
<evidence type="ECO:0000259" key="2">
    <source>
        <dbReference type="SMART" id="SM00503"/>
    </source>
</evidence>
<keyword evidence="1" id="KW-0472">Membrane</keyword>
<protein>
    <submittedName>
        <fullName evidence="3">17610_t:CDS:1</fullName>
    </submittedName>
</protein>
<dbReference type="GO" id="GO:0016020">
    <property type="term" value="C:membrane"/>
    <property type="evidence" value="ECO:0007669"/>
    <property type="project" value="InterPro"/>
</dbReference>
<accession>A0A9N8Z5G4</accession>
<keyword evidence="4" id="KW-1185">Reference proteome</keyword>
<dbReference type="InterPro" id="IPR006011">
    <property type="entry name" value="Syntaxin_N"/>
</dbReference>
<feature type="transmembrane region" description="Helical" evidence="1">
    <location>
        <begin position="268"/>
        <end position="290"/>
    </location>
</feature>
<keyword evidence="1" id="KW-1133">Transmembrane helix</keyword>
<dbReference type="SMART" id="SM00503">
    <property type="entry name" value="SynN"/>
    <property type="match status" value="1"/>
</dbReference>
<gene>
    <name evidence="3" type="ORF">AMORRO_LOCUS2155</name>
</gene>
<evidence type="ECO:0000313" key="3">
    <source>
        <dbReference type="EMBL" id="CAG8477682.1"/>
    </source>
</evidence>
<name>A0A9N8Z5G4_9GLOM</name>
<dbReference type="OrthoDB" id="10255013at2759"/>
<dbReference type="EMBL" id="CAJVPV010000887">
    <property type="protein sequence ID" value="CAG8477682.1"/>
    <property type="molecule type" value="Genomic_DNA"/>
</dbReference>
<keyword evidence="1" id="KW-0812">Transmembrane</keyword>
<sequence>MSHDHTSDFLLNVNDEGVRNSGDVEVEMDNLGEGSQAVPISGGRTLGEFFKEINSIQEMIRTIKENMAAIEDLHKRTLVTVTEDESSRISRQLNLLISETSRVGGQINQRLTVIKQNNRSSTYATLAKFFMDTMTDYRNMQIENEKRYKDRIIGQYRTVKADAPQEEIDNLLDNNVGQAFTSQLLLETSDEQTRMILTEIKDRQHDVFLIENSIAELDTMLDEVQALVIAQDVVQPIEIIQSADQPTMQDATSLRSMSLIGIFKEKKLLWISLVLFGITTLTVFLVVFLVKGDS</sequence>
<dbReference type="Proteomes" id="UP000789342">
    <property type="component" value="Unassembled WGS sequence"/>
</dbReference>
<proteinExistence type="predicted"/>
<organism evidence="3 4">
    <name type="scientific">Acaulospora morrowiae</name>
    <dbReference type="NCBI Taxonomy" id="94023"/>
    <lineage>
        <taxon>Eukaryota</taxon>
        <taxon>Fungi</taxon>
        <taxon>Fungi incertae sedis</taxon>
        <taxon>Mucoromycota</taxon>
        <taxon>Glomeromycotina</taxon>
        <taxon>Glomeromycetes</taxon>
        <taxon>Diversisporales</taxon>
        <taxon>Acaulosporaceae</taxon>
        <taxon>Acaulospora</taxon>
    </lineage>
</organism>
<dbReference type="AlphaFoldDB" id="A0A9N8Z5G4"/>
<reference evidence="3" key="1">
    <citation type="submission" date="2021-06" db="EMBL/GenBank/DDBJ databases">
        <authorList>
            <person name="Kallberg Y."/>
            <person name="Tangrot J."/>
            <person name="Rosling A."/>
        </authorList>
    </citation>
    <scope>NUCLEOTIDE SEQUENCE</scope>
    <source>
        <strain evidence="3">CL551</strain>
    </source>
</reference>
<dbReference type="GO" id="GO:0016192">
    <property type="term" value="P:vesicle-mediated transport"/>
    <property type="evidence" value="ECO:0007669"/>
    <property type="project" value="InterPro"/>
</dbReference>
<evidence type="ECO:0000313" key="4">
    <source>
        <dbReference type="Proteomes" id="UP000789342"/>
    </source>
</evidence>
<dbReference type="InterPro" id="IPR010989">
    <property type="entry name" value="SNARE"/>
</dbReference>
<dbReference type="Pfam" id="PF00804">
    <property type="entry name" value="Syntaxin"/>
    <property type="match status" value="1"/>
</dbReference>
<dbReference type="Gene3D" id="1.20.58.70">
    <property type="match status" value="1"/>
</dbReference>
<comment type="caution">
    <text evidence="3">The sequence shown here is derived from an EMBL/GenBank/DDBJ whole genome shotgun (WGS) entry which is preliminary data.</text>
</comment>